<dbReference type="RefSeq" id="WP_013882989.1">
    <property type="nucleotide sequence ID" value="NC_015671.1"/>
</dbReference>
<proteinExistence type="predicted"/>
<dbReference type="AlphaFoldDB" id="F8A0C6"/>
<dbReference type="HOGENOM" id="CLU_1988639_0_0_11"/>
<dbReference type="EMBL" id="CP002665">
    <property type="protein sequence ID" value="AEI11470.1"/>
    <property type="molecule type" value="Genomic_DNA"/>
</dbReference>
<evidence type="ECO:0000313" key="2">
    <source>
        <dbReference type="EMBL" id="AEI11470.1"/>
    </source>
</evidence>
<gene>
    <name evidence="2" type="ordered locus">Celgi_0951</name>
</gene>
<dbReference type="Proteomes" id="UP000000485">
    <property type="component" value="Chromosome"/>
</dbReference>
<evidence type="ECO:0000256" key="1">
    <source>
        <dbReference type="SAM" id="Phobius"/>
    </source>
</evidence>
<reference evidence="3" key="1">
    <citation type="submission" date="2011-04" db="EMBL/GenBank/DDBJ databases">
        <title>Complete sequence of Cellvibrio gilvus ATCC 13127.</title>
        <authorList>
            <person name="Lucas S."/>
            <person name="Han J."/>
            <person name="Lapidus A."/>
            <person name="Cheng J.-F."/>
            <person name="Goodwin L."/>
            <person name="Pitluck S."/>
            <person name="Peters L."/>
            <person name="Munk A."/>
            <person name="Detter J.C."/>
            <person name="Han C."/>
            <person name="Tapia R."/>
            <person name="Land M."/>
            <person name="Hauser L."/>
            <person name="Kyrpides N."/>
            <person name="Ivanova N."/>
            <person name="Ovchinnikova G."/>
            <person name="Pagani I."/>
            <person name="Mead D."/>
            <person name="Brumm P."/>
            <person name="Woyke T."/>
        </authorList>
    </citation>
    <scope>NUCLEOTIDE SEQUENCE [LARGE SCALE GENOMIC DNA]</scope>
    <source>
        <strain evidence="3">ATCC 13127 / NRRL B-14078</strain>
    </source>
</reference>
<keyword evidence="1" id="KW-0472">Membrane</keyword>
<dbReference type="STRING" id="593907.Celgi_0951"/>
<dbReference type="KEGG" id="cga:Celgi_0951"/>
<feature type="transmembrane region" description="Helical" evidence="1">
    <location>
        <begin position="43"/>
        <end position="67"/>
    </location>
</feature>
<keyword evidence="3" id="KW-1185">Reference proteome</keyword>
<keyword evidence="1" id="KW-1133">Transmembrane helix</keyword>
<evidence type="ECO:0000313" key="3">
    <source>
        <dbReference type="Proteomes" id="UP000000485"/>
    </source>
</evidence>
<name>F8A0C6_CELGA</name>
<keyword evidence="1" id="KW-0812">Transmembrane</keyword>
<sequence>MDREHRPSAEPLAWGVGLLVSGLAVMYAALAALAVLGPEWGEGIALFVVLGASAAIAGLCLTIVGIARLAMNVDLAALAALGVLAQAEHEAGAERRAESERAAEALERFRARAAEVPGGQPRDED</sequence>
<protein>
    <submittedName>
        <fullName evidence="2">Uncharacterized protein</fullName>
    </submittedName>
</protein>
<feature type="transmembrane region" description="Helical" evidence="1">
    <location>
        <begin position="12"/>
        <end position="37"/>
    </location>
</feature>
<accession>F8A0C6</accession>
<organism evidence="2 3">
    <name type="scientific">Cellulomonas gilvus (strain ATCC 13127 / NRRL B-14078)</name>
    <name type="common">Cellvibrio gilvus</name>
    <dbReference type="NCBI Taxonomy" id="593907"/>
    <lineage>
        <taxon>Bacteria</taxon>
        <taxon>Bacillati</taxon>
        <taxon>Actinomycetota</taxon>
        <taxon>Actinomycetes</taxon>
        <taxon>Micrococcales</taxon>
        <taxon>Cellulomonadaceae</taxon>
        <taxon>Cellulomonas</taxon>
    </lineage>
</organism>